<organism evidence="3 4">
    <name type="scientific">Thiocapsa roseopersicina</name>
    <dbReference type="NCBI Taxonomy" id="1058"/>
    <lineage>
        <taxon>Bacteria</taxon>
        <taxon>Pseudomonadati</taxon>
        <taxon>Pseudomonadota</taxon>
        <taxon>Gammaproteobacteria</taxon>
        <taxon>Chromatiales</taxon>
        <taxon>Chromatiaceae</taxon>
        <taxon>Thiocapsa</taxon>
    </lineage>
</organism>
<dbReference type="EMBL" id="FNNZ01000022">
    <property type="protein sequence ID" value="SDX34950.1"/>
    <property type="molecule type" value="Genomic_DNA"/>
</dbReference>
<sequence length="330" mass="35977">MNTAGIDVAHKTLALAVGTEETLGKVREFANTPSGHAALIKALHSARVERVCLEATGSYHLDLALAIDTAGVALMVLNPKAAKRFAEALLTRNKSDAVDAGVLAQFARRMPFEPWRRPAPEALELRACARRLEALVADRTRAKNQLHALLQSTTTPAVVLEDVRLSIRQYTAQIEALRDWAEAHIGADAQLAQVYRLLTGIPGIAAASAIQLMGELLVLPEDMRAKQWVALAGLDPRRSTSGTSVNKPPRLSKAGNAHLRKALFMPALSAARHEPHVNSYYRHLIEARGLKKIQAVCAVMRKLLHAIHAMLKHRQAFDGSRFGLLREAAP</sequence>
<dbReference type="GO" id="GO:0004803">
    <property type="term" value="F:transposase activity"/>
    <property type="evidence" value="ECO:0007669"/>
    <property type="project" value="InterPro"/>
</dbReference>
<dbReference type="GO" id="GO:0006313">
    <property type="term" value="P:DNA transposition"/>
    <property type="evidence" value="ECO:0007669"/>
    <property type="project" value="InterPro"/>
</dbReference>
<evidence type="ECO:0000259" key="2">
    <source>
        <dbReference type="Pfam" id="PF02371"/>
    </source>
</evidence>
<dbReference type="PANTHER" id="PTHR33055:SF3">
    <property type="entry name" value="PUTATIVE TRANSPOSASE FOR IS117-RELATED"/>
    <property type="match status" value="1"/>
</dbReference>
<dbReference type="Proteomes" id="UP000198816">
    <property type="component" value="Unassembled WGS sequence"/>
</dbReference>
<feature type="domain" description="Transposase IS110-like N-terminal" evidence="1">
    <location>
        <begin position="4"/>
        <end position="153"/>
    </location>
</feature>
<feature type="domain" description="Transposase IS116/IS110/IS902 C-terminal" evidence="2">
    <location>
        <begin position="196"/>
        <end position="282"/>
    </location>
</feature>
<evidence type="ECO:0000313" key="4">
    <source>
        <dbReference type="Proteomes" id="UP000198816"/>
    </source>
</evidence>
<proteinExistence type="predicted"/>
<dbReference type="PANTHER" id="PTHR33055">
    <property type="entry name" value="TRANSPOSASE FOR INSERTION SEQUENCE ELEMENT IS1111A"/>
    <property type="match status" value="1"/>
</dbReference>
<dbReference type="RefSeq" id="WP_093035986.1">
    <property type="nucleotide sequence ID" value="NZ_FNNZ01000022.1"/>
</dbReference>
<name>A0A1H3AYZ6_THIRO</name>
<dbReference type="Pfam" id="PF02371">
    <property type="entry name" value="Transposase_20"/>
    <property type="match status" value="1"/>
</dbReference>
<evidence type="ECO:0000259" key="1">
    <source>
        <dbReference type="Pfam" id="PF01548"/>
    </source>
</evidence>
<dbReference type="InterPro" id="IPR047650">
    <property type="entry name" value="Transpos_IS110"/>
</dbReference>
<dbReference type="Pfam" id="PF01548">
    <property type="entry name" value="DEDD_Tnp_IS110"/>
    <property type="match status" value="1"/>
</dbReference>
<evidence type="ECO:0000313" key="3">
    <source>
        <dbReference type="EMBL" id="SDX34950.1"/>
    </source>
</evidence>
<dbReference type="GO" id="GO:0003677">
    <property type="term" value="F:DNA binding"/>
    <property type="evidence" value="ECO:0007669"/>
    <property type="project" value="InterPro"/>
</dbReference>
<dbReference type="AlphaFoldDB" id="A0A1H3AYZ6"/>
<dbReference type="InterPro" id="IPR003346">
    <property type="entry name" value="Transposase_20"/>
</dbReference>
<dbReference type="OrthoDB" id="9795150at2"/>
<gene>
    <name evidence="3" type="ORF">SAMN05421783_12212</name>
</gene>
<dbReference type="STRING" id="1058.SAMN05421783_12212"/>
<dbReference type="InterPro" id="IPR002525">
    <property type="entry name" value="Transp_IS110-like_N"/>
</dbReference>
<keyword evidence="4" id="KW-1185">Reference proteome</keyword>
<protein>
    <submittedName>
        <fullName evidence="3">Transposase</fullName>
    </submittedName>
</protein>
<dbReference type="NCBIfam" id="NF033542">
    <property type="entry name" value="transpos_IS110"/>
    <property type="match status" value="1"/>
</dbReference>
<accession>A0A1H3AYZ6</accession>
<reference evidence="4" key="1">
    <citation type="submission" date="2016-10" db="EMBL/GenBank/DDBJ databases">
        <authorList>
            <person name="Varghese N."/>
            <person name="Submissions S."/>
        </authorList>
    </citation>
    <scope>NUCLEOTIDE SEQUENCE [LARGE SCALE GENOMIC DNA]</scope>
    <source>
        <strain evidence="4">DSM 217</strain>
    </source>
</reference>